<name>A0A7H0Y2R4_9BACL</name>
<dbReference type="PANTHER" id="PTHR37297">
    <property type="entry name" value="PROTEIN NRDI"/>
    <property type="match status" value="1"/>
</dbReference>
<accession>A0A7H0Y2R4</accession>
<dbReference type="EMBL" id="CP061172">
    <property type="protein sequence ID" value="QNR65372.1"/>
    <property type="molecule type" value="Genomic_DNA"/>
</dbReference>
<gene>
    <name evidence="1" type="primary">nrdI</name>
    <name evidence="1" type="ORF">IAQ67_15870</name>
</gene>
<dbReference type="RefSeq" id="WP_190297272.1">
    <property type="nucleotide sequence ID" value="NZ_CP061172.1"/>
</dbReference>
<protein>
    <submittedName>
        <fullName evidence="1">Class Ib ribonucleoside-diphosphate reductase assembly flavoprotein NrdI</fullName>
    </submittedName>
</protein>
<dbReference type="NCBIfam" id="TIGR00333">
    <property type="entry name" value="nrdI"/>
    <property type="match status" value="1"/>
</dbReference>
<sequence>MLIVYDSLTGNVERFVKKLGMRNIKINDGLLVDEPFVLITYTTGFGEVPKRVAEFVKNNEYYMKGVISSGNRNWGLKFGRAAEIISHEYCIPLIHKFELSGNQMDIEIINERIKNI</sequence>
<proteinExistence type="predicted"/>
<dbReference type="InterPro" id="IPR029039">
    <property type="entry name" value="Flavoprotein-like_sf"/>
</dbReference>
<dbReference type="PIRSF" id="PIRSF005087">
    <property type="entry name" value="NrdI"/>
    <property type="match status" value="1"/>
</dbReference>
<dbReference type="SUPFAM" id="SSF52218">
    <property type="entry name" value="Flavoproteins"/>
    <property type="match status" value="1"/>
</dbReference>
<reference evidence="1 2" key="1">
    <citation type="submission" date="2020-09" db="EMBL/GenBank/DDBJ databases">
        <title>Characterization of Paenibacillus peoriae strain ZF390 with broad-spectrum antimicrobial activity as a potential biocontrol agent.</title>
        <authorList>
            <person name="Li L."/>
            <person name="Zhao Y."/>
            <person name="Li B."/>
            <person name="Xie X."/>
        </authorList>
    </citation>
    <scope>NUCLEOTIDE SEQUENCE [LARGE SCALE GENOMIC DNA]</scope>
    <source>
        <strain evidence="1 2">ZF390</strain>
    </source>
</reference>
<dbReference type="PANTHER" id="PTHR37297:SF1">
    <property type="entry name" value="PROTEIN NRDI"/>
    <property type="match status" value="1"/>
</dbReference>
<dbReference type="InterPro" id="IPR004465">
    <property type="entry name" value="RNR_NrdI"/>
</dbReference>
<dbReference type="AlphaFoldDB" id="A0A7H0Y2R4"/>
<dbReference type="Gene3D" id="3.40.50.360">
    <property type="match status" value="1"/>
</dbReference>
<organism evidence="1 2">
    <name type="scientific">Paenibacillus peoriae</name>
    <dbReference type="NCBI Taxonomy" id="59893"/>
    <lineage>
        <taxon>Bacteria</taxon>
        <taxon>Bacillati</taxon>
        <taxon>Bacillota</taxon>
        <taxon>Bacilli</taxon>
        <taxon>Bacillales</taxon>
        <taxon>Paenibacillaceae</taxon>
        <taxon>Paenibacillus</taxon>
    </lineage>
</organism>
<evidence type="ECO:0000313" key="1">
    <source>
        <dbReference type="EMBL" id="QNR65372.1"/>
    </source>
</evidence>
<dbReference type="Pfam" id="PF07972">
    <property type="entry name" value="Flavodoxin_NdrI"/>
    <property type="match status" value="1"/>
</dbReference>
<evidence type="ECO:0000313" key="2">
    <source>
        <dbReference type="Proteomes" id="UP000516384"/>
    </source>
</evidence>
<dbReference type="GO" id="GO:0010181">
    <property type="term" value="F:FMN binding"/>
    <property type="evidence" value="ECO:0007669"/>
    <property type="project" value="InterPro"/>
</dbReference>
<dbReference type="Proteomes" id="UP000516384">
    <property type="component" value="Chromosome"/>
</dbReference>